<evidence type="ECO:0000313" key="2">
    <source>
        <dbReference type="Proteomes" id="UP000013049"/>
    </source>
</evidence>
<dbReference type="HOGENOM" id="CLU_096452_1_0_6"/>
<dbReference type="CDD" id="cd07067">
    <property type="entry name" value="HP_PGM_like"/>
    <property type="match status" value="1"/>
</dbReference>
<dbReference type="eggNOG" id="COG0406">
    <property type="taxonomic scope" value="Bacteria"/>
</dbReference>
<reference evidence="1 2" key="1">
    <citation type="submission" date="2013-02" db="EMBL/GenBank/DDBJ databases">
        <title>The Genome Sequence of Acinetobacter sp. NIPH 758.</title>
        <authorList>
            <consortium name="The Broad Institute Genome Sequencing Platform"/>
            <consortium name="The Broad Institute Genome Sequencing Center for Infectious Disease"/>
            <person name="Cerqueira G."/>
            <person name="Feldgarden M."/>
            <person name="Courvalin P."/>
            <person name="Perichon B."/>
            <person name="Grillot-Courvalin C."/>
            <person name="Clermont D."/>
            <person name="Rocha E."/>
            <person name="Yoon E.-J."/>
            <person name="Nemec A."/>
            <person name="Walker B."/>
            <person name="Young S.K."/>
            <person name="Zeng Q."/>
            <person name="Gargeya S."/>
            <person name="Fitzgerald M."/>
            <person name="Haas B."/>
            <person name="Abouelleil A."/>
            <person name="Alvarado L."/>
            <person name="Arachchi H.M."/>
            <person name="Berlin A.M."/>
            <person name="Chapman S.B."/>
            <person name="Dewar J."/>
            <person name="Goldberg J."/>
            <person name="Griggs A."/>
            <person name="Gujja S."/>
            <person name="Hansen M."/>
            <person name="Howarth C."/>
            <person name="Imamovic A."/>
            <person name="Larimer J."/>
            <person name="McCowan C."/>
            <person name="Murphy C."/>
            <person name="Neiman D."/>
            <person name="Pearson M."/>
            <person name="Priest M."/>
            <person name="Roberts A."/>
            <person name="Saif S."/>
            <person name="Shea T."/>
            <person name="Sisk P."/>
            <person name="Sykes S."/>
            <person name="Wortman J."/>
            <person name="Nusbaum C."/>
            <person name="Birren B."/>
        </authorList>
    </citation>
    <scope>NUCLEOTIDE SEQUENCE [LARGE SCALE GENOMIC DNA]</scope>
    <source>
        <strain evidence="1 2">NIPH 758</strain>
    </source>
</reference>
<comment type="caution">
    <text evidence="1">The sequence shown here is derived from an EMBL/GenBank/DDBJ whole genome shotgun (WGS) entry which is preliminary data.</text>
</comment>
<dbReference type="InterPro" id="IPR029033">
    <property type="entry name" value="His_PPase_superfam"/>
</dbReference>
<dbReference type="PATRIC" id="fig|1217712.3.peg.1043"/>
<name>N8W857_9GAMM</name>
<dbReference type="Proteomes" id="UP000013049">
    <property type="component" value="Unassembled WGS sequence"/>
</dbReference>
<accession>N8W857</accession>
<organism evidence="1 2">
    <name type="scientific">Acinetobacter vivianii</name>
    <dbReference type="NCBI Taxonomy" id="1776742"/>
    <lineage>
        <taxon>Bacteria</taxon>
        <taxon>Pseudomonadati</taxon>
        <taxon>Pseudomonadota</taxon>
        <taxon>Gammaproteobacteria</taxon>
        <taxon>Moraxellales</taxon>
        <taxon>Moraxellaceae</taxon>
        <taxon>Acinetobacter</taxon>
    </lineage>
</organism>
<dbReference type="EMBL" id="APPC01000015">
    <property type="protein sequence ID" value="ENU93048.1"/>
    <property type="molecule type" value="Genomic_DNA"/>
</dbReference>
<dbReference type="InterPro" id="IPR013078">
    <property type="entry name" value="His_Pase_superF_clade-1"/>
</dbReference>
<gene>
    <name evidence="1" type="ORF">F971_01088</name>
</gene>
<dbReference type="Pfam" id="PF00300">
    <property type="entry name" value="His_Phos_1"/>
    <property type="match status" value="1"/>
</dbReference>
<dbReference type="GO" id="GO:0016791">
    <property type="term" value="F:phosphatase activity"/>
    <property type="evidence" value="ECO:0007669"/>
    <property type="project" value="TreeGrafter"/>
</dbReference>
<protein>
    <recommendedName>
        <fullName evidence="3">Histidine phosphatase family protein</fullName>
    </recommendedName>
</protein>
<dbReference type="SMART" id="SM00855">
    <property type="entry name" value="PGAM"/>
    <property type="match status" value="1"/>
</dbReference>
<proteinExistence type="predicted"/>
<dbReference type="PANTHER" id="PTHR48100">
    <property type="entry name" value="BROAD-SPECIFICITY PHOSPHATASE YOR283W-RELATED"/>
    <property type="match status" value="1"/>
</dbReference>
<dbReference type="InterPro" id="IPR050275">
    <property type="entry name" value="PGM_Phosphatase"/>
</dbReference>
<dbReference type="Gene3D" id="3.40.50.1240">
    <property type="entry name" value="Phosphoglycerate mutase-like"/>
    <property type="match status" value="1"/>
</dbReference>
<dbReference type="AlphaFoldDB" id="N8W857"/>
<evidence type="ECO:0008006" key="3">
    <source>
        <dbReference type="Google" id="ProtNLM"/>
    </source>
</evidence>
<evidence type="ECO:0000313" key="1">
    <source>
        <dbReference type="EMBL" id="ENU93048.1"/>
    </source>
</evidence>
<sequence>MLGLVLKMSIYLIRHAQSEANINGRTRSHAAIALSEQGKQQAEQLCEALPPIDHVIISKYQRTYQTAQPILHKYQITAEVDHNLHEFSYLSEKKCANTNLDDRKQWVNAYWERMDYDYRDADDAESFADLYVRVQCVHEKLRQLAQEYVHQNLAIFTHGQFLQLLLTLKHTPQSLSRELMQNFRSDLIQRPIPNTAIFLF</sequence>
<dbReference type="SUPFAM" id="SSF53254">
    <property type="entry name" value="Phosphoglycerate mutase-like"/>
    <property type="match status" value="1"/>
</dbReference>